<keyword evidence="2" id="KW-1185">Reference proteome</keyword>
<sequence length="77" mass="8054">MAIAAGPARSSCSSVSMHALVLADLEAEKGLSPHNPPSASALKVVPMSNLTKQSKEGGLLERGRRHRFEIDVSLGTS</sequence>
<organism evidence="1 2">
    <name type="scientific">Paspalum notatum var. saurae</name>
    <dbReference type="NCBI Taxonomy" id="547442"/>
    <lineage>
        <taxon>Eukaryota</taxon>
        <taxon>Viridiplantae</taxon>
        <taxon>Streptophyta</taxon>
        <taxon>Embryophyta</taxon>
        <taxon>Tracheophyta</taxon>
        <taxon>Spermatophyta</taxon>
        <taxon>Magnoliopsida</taxon>
        <taxon>Liliopsida</taxon>
        <taxon>Poales</taxon>
        <taxon>Poaceae</taxon>
        <taxon>PACMAD clade</taxon>
        <taxon>Panicoideae</taxon>
        <taxon>Andropogonodae</taxon>
        <taxon>Paspaleae</taxon>
        <taxon>Paspalinae</taxon>
        <taxon>Paspalum</taxon>
    </lineage>
</organism>
<accession>A0AAQ3UVR9</accession>
<gene>
    <name evidence="1" type="ORF">U9M48_044490</name>
</gene>
<dbReference type="EMBL" id="CP144754">
    <property type="protein sequence ID" value="WVZ99151.1"/>
    <property type="molecule type" value="Genomic_DNA"/>
</dbReference>
<name>A0AAQ3UVR9_PASNO</name>
<evidence type="ECO:0000313" key="1">
    <source>
        <dbReference type="EMBL" id="WVZ99151.1"/>
    </source>
</evidence>
<reference evidence="1 2" key="1">
    <citation type="submission" date="2024-02" db="EMBL/GenBank/DDBJ databases">
        <title>High-quality chromosome-scale genome assembly of Pensacola bahiagrass (Paspalum notatum Flugge var. saurae).</title>
        <authorList>
            <person name="Vega J.M."/>
            <person name="Podio M."/>
            <person name="Orjuela J."/>
            <person name="Siena L.A."/>
            <person name="Pessino S.C."/>
            <person name="Combes M.C."/>
            <person name="Mariac C."/>
            <person name="Albertini E."/>
            <person name="Pupilli F."/>
            <person name="Ortiz J.P.A."/>
            <person name="Leblanc O."/>
        </authorList>
    </citation>
    <scope>NUCLEOTIDE SEQUENCE [LARGE SCALE GENOMIC DNA]</scope>
    <source>
        <strain evidence="1">R1</strain>
        <tissue evidence="1">Leaf</tissue>
    </source>
</reference>
<dbReference type="AlphaFoldDB" id="A0AAQ3UVR9"/>
<dbReference type="Proteomes" id="UP001341281">
    <property type="component" value="Chromosome 10"/>
</dbReference>
<evidence type="ECO:0000313" key="2">
    <source>
        <dbReference type="Proteomes" id="UP001341281"/>
    </source>
</evidence>
<protein>
    <submittedName>
        <fullName evidence="1">Uncharacterized protein</fullName>
    </submittedName>
</protein>
<proteinExistence type="predicted"/>